<gene>
    <name evidence="5" type="ORF">H2200_010504</name>
</gene>
<feature type="domain" description="3-beta hydroxysteroid dehydrogenase/isomerase" evidence="4">
    <location>
        <begin position="36"/>
        <end position="319"/>
    </location>
</feature>
<dbReference type="InterPro" id="IPR036291">
    <property type="entry name" value="NAD(P)-bd_dom_sf"/>
</dbReference>
<name>A0AA38X1L7_9EURO</name>
<accession>A0AA38X1L7</accession>
<dbReference type="Pfam" id="PF01073">
    <property type="entry name" value="3Beta_HSD"/>
    <property type="match status" value="1"/>
</dbReference>
<dbReference type="Gene3D" id="3.40.50.720">
    <property type="entry name" value="NAD(P)-binding Rossmann-like Domain"/>
    <property type="match status" value="1"/>
</dbReference>
<dbReference type="GO" id="GO:0006694">
    <property type="term" value="P:steroid biosynthetic process"/>
    <property type="evidence" value="ECO:0007669"/>
    <property type="project" value="InterPro"/>
</dbReference>
<dbReference type="GO" id="GO:0016616">
    <property type="term" value="F:oxidoreductase activity, acting on the CH-OH group of donors, NAD or NADP as acceptor"/>
    <property type="evidence" value="ECO:0007669"/>
    <property type="project" value="InterPro"/>
</dbReference>
<feature type="compositionally biased region" description="Gly residues" evidence="3">
    <location>
        <begin position="9"/>
        <end position="18"/>
    </location>
</feature>
<feature type="region of interest" description="Disordered" evidence="3">
    <location>
        <begin position="1"/>
        <end position="23"/>
    </location>
</feature>
<comment type="caution">
    <text evidence="5">The sequence shown here is derived from an EMBL/GenBank/DDBJ whole genome shotgun (WGS) entry which is preliminary data.</text>
</comment>
<comment type="similarity">
    <text evidence="1">Belongs to the 3-beta-HSD family.</text>
</comment>
<evidence type="ECO:0000313" key="5">
    <source>
        <dbReference type="EMBL" id="KAJ9605114.1"/>
    </source>
</evidence>
<protein>
    <recommendedName>
        <fullName evidence="4">3-beta hydroxysteroid dehydrogenase/isomerase domain-containing protein</fullName>
    </recommendedName>
</protein>
<dbReference type="InterPro" id="IPR002225">
    <property type="entry name" value="3Beta_OHSteriod_DH/Estase"/>
</dbReference>
<keyword evidence="6" id="KW-1185">Reference proteome</keyword>
<evidence type="ECO:0000256" key="1">
    <source>
        <dbReference type="ARBA" id="ARBA00009219"/>
    </source>
</evidence>
<organism evidence="5 6">
    <name type="scientific">Cladophialophora chaetospira</name>
    <dbReference type="NCBI Taxonomy" id="386627"/>
    <lineage>
        <taxon>Eukaryota</taxon>
        <taxon>Fungi</taxon>
        <taxon>Dikarya</taxon>
        <taxon>Ascomycota</taxon>
        <taxon>Pezizomycotina</taxon>
        <taxon>Eurotiomycetes</taxon>
        <taxon>Chaetothyriomycetidae</taxon>
        <taxon>Chaetothyriales</taxon>
        <taxon>Herpotrichiellaceae</taxon>
        <taxon>Cladophialophora</taxon>
    </lineage>
</organism>
<dbReference type="SUPFAM" id="SSF51735">
    <property type="entry name" value="NAD(P)-binding Rossmann-fold domains"/>
    <property type="match status" value="1"/>
</dbReference>
<proteinExistence type="inferred from homology"/>
<dbReference type="PANTHER" id="PTHR43245">
    <property type="entry name" value="BIFUNCTIONAL POLYMYXIN RESISTANCE PROTEIN ARNA"/>
    <property type="match status" value="1"/>
</dbReference>
<dbReference type="InterPro" id="IPR050177">
    <property type="entry name" value="Lipid_A_modif_metabolic_enz"/>
</dbReference>
<dbReference type="AlphaFoldDB" id="A0AA38X1L7"/>
<dbReference type="Proteomes" id="UP001172673">
    <property type="component" value="Unassembled WGS sequence"/>
</dbReference>
<evidence type="ECO:0000256" key="3">
    <source>
        <dbReference type="SAM" id="MobiDB-lite"/>
    </source>
</evidence>
<evidence type="ECO:0000313" key="6">
    <source>
        <dbReference type="Proteomes" id="UP001172673"/>
    </source>
</evidence>
<reference evidence="5" key="1">
    <citation type="submission" date="2022-10" db="EMBL/GenBank/DDBJ databases">
        <title>Culturing micro-colonial fungi from biological soil crusts in the Mojave desert and describing Neophaeococcomyces mojavensis, and introducing the new genera and species Taxawa tesnikishii.</title>
        <authorList>
            <person name="Kurbessoian T."/>
            <person name="Stajich J.E."/>
        </authorList>
    </citation>
    <scope>NUCLEOTIDE SEQUENCE</scope>
    <source>
        <strain evidence="5">TK_41</strain>
    </source>
</reference>
<evidence type="ECO:0000259" key="4">
    <source>
        <dbReference type="Pfam" id="PF01073"/>
    </source>
</evidence>
<sequence length="426" mass="46760">MAKDAEGLVRGGGPGGASFGNTHVNTGRTASSLKVLVTGGVGFLGSAIVRALQELHPEWDVWILDKNEIEESKSDEYALLEDCRYDFVQGDITDRTSVAAALALVRPDAVIHTAGIVPSLSERYARRLEAIVKNINVEGTRHMVEAASKCGCKAFVYTSSCCAVTDDMSKPYANMDEEWPVSEKSSIYGESKVEAERIVIATNDRSMSTCVLRPSVIFGEGDNQLIPPIHACIAKGETRWVIGTGTNLWDTVYVGNVADAHVLAVENLLHLKSEISQDDESRTRTETAAGETFFIQNNEPISFREFSLAIWKEFGHFPPRWEIRIPEGLGWVLGLVAEAFTRLSGSPTTLSRGSVMDACAMRYASGQKAQRILGYRPRVGLEAGIKRSCQVSRTVSCYHKWPLLWAPILDTSQLTDATLIRSMRDV</sequence>
<dbReference type="PANTHER" id="PTHR43245:SF51">
    <property type="entry name" value="SHORT CHAIN DEHYDROGENASE_REDUCTASE FAMILY 42E, MEMBER 2"/>
    <property type="match status" value="1"/>
</dbReference>
<evidence type="ECO:0000256" key="2">
    <source>
        <dbReference type="ARBA" id="ARBA00023002"/>
    </source>
</evidence>
<dbReference type="EMBL" id="JAPDRK010000017">
    <property type="protein sequence ID" value="KAJ9605114.1"/>
    <property type="molecule type" value="Genomic_DNA"/>
</dbReference>
<keyword evidence="2" id="KW-0560">Oxidoreductase</keyword>